<name>A0ABV4KXG3_9VIBR</name>
<evidence type="ECO:0000313" key="2">
    <source>
        <dbReference type="Proteomes" id="UP001569175"/>
    </source>
</evidence>
<proteinExistence type="predicted"/>
<dbReference type="Proteomes" id="UP001569175">
    <property type="component" value="Unassembled WGS sequence"/>
</dbReference>
<gene>
    <name evidence="1" type="ORF">ACED57_23570</name>
</gene>
<organism evidence="1 2">
    <name type="scientific">Vibrio atlanticus</name>
    <dbReference type="NCBI Taxonomy" id="693153"/>
    <lineage>
        <taxon>Bacteria</taxon>
        <taxon>Pseudomonadati</taxon>
        <taxon>Pseudomonadota</taxon>
        <taxon>Gammaproteobacteria</taxon>
        <taxon>Vibrionales</taxon>
        <taxon>Vibrionaceae</taxon>
        <taxon>Vibrio</taxon>
    </lineage>
</organism>
<reference evidence="1 2" key="1">
    <citation type="submission" date="2024-06" db="EMBL/GenBank/DDBJ databases">
        <authorList>
            <person name="Steensen K."/>
            <person name="Seneca J."/>
            <person name="Bartlau N."/>
            <person name="Yu A.X."/>
            <person name="Polz M.F."/>
        </authorList>
    </citation>
    <scope>NUCLEOTIDE SEQUENCE [LARGE SCALE GENOMIC DNA]</scope>
    <source>
        <strain evidence="1 2">1F9</strain>
    </source>
</reference>
<sequence>MKTRIKLNNGEVLKRISSRTKGFMGETDITDYQIIGSEGNVVGSVVYTDHTAVRGLTRTQTIEQRDQAGNTVVSESW</sequence>
<protein>
    <submittedName>
        <fullName evidence="1">Uncharacterized protein</fullName>
    </submittedName>
</protein>
<evidence type="ECO:0000313" key="1">
    <source>
        <dbReference type="EMBL" id="MEZ8056075.1"/>
    </source>
</evidence>
<accession>A0ABV4KXG3</accession>
<dbReference type="EMBL" id="JBGOOL010000130">
    <property type="protein sequence ID" value="MEZ8056075.1"/>
    <property type="molecule type" value="Genomic_DNA"/>
</dbReference>
<dbReference type="RefSeq" id="WP_371708631.1">
    <property type="nucleotide sequence ID" value="NZ_JBGOOL010000130.1"/>
</dbReference>
<keyword evidence="2" id="KW-1185">Reference proteome</keyword>
<comment type="caution">
    <text evidence="1">The sequence shown here is derived from an EMBL/GenBank/DDBJ whole genome shotgun (WGS) entry which is preliminary data.</text>
</comment>